<feature type="transmembrane region" description="Helical" evidence="14">
    <location>
        <begin position="6"/>
        <end position="25"/>
    </location>
</feature>
<reference evidence="15" key="1">
    <citation type="submission" date="2017-05" db="EMBL/GenBank/DDBJ databases">
        <title>The Genome Sequence of Enterococcus sp. 9E7_DIV0242.</title>
        <authorList>
            <consortium name="The Broad Institute Genomics Platform"/>
            <consortium name="The Broad Institute Genomic Center for Infectious Diseases"/>
            <person name="Earl A."/>
            <person name="Manson A."/>
            <person name="Schwartman J."/>
            <person name="Gilmore M."/>
            <person name="Abouelleil A."/>
            <person name="Cao P."/>
            <person name="Chapman S."/>
            <person name="Cusick C."/>
            <person name="Shea T."/>
            <person name="Young S."/>
            <person name="Neafsey D."/>
            <person name="Nusbaum C."/>
            <person name="Birren B."/>
        </authorList>
    </citation>
    <scope>NUCLEOTIDE SEQUENCE [LARGE SCALE GENOMIC DNA]</scope>
    <source>
        <strain evidence="15">9E7_DIV0242</strain>
    </source>
</reference>
<name>A0A242KD37_9ENTE</name>
<feature type="transmembrane region" description="Helical" evidence="14">
    <location>
        <begin position="115"/>
        <end position="133"/>
    </location>
</feature>
<reference evidence="16" key="2">
    <citation type="submission" date="2017-05" db="EMBL/GenBank/DDBJ databases">
        <authorList>
            <consortium name="The Broad Institute Genomics Platform"/>
            <consortium name="The Broad Institute Genomic Center for Infectious Diseases"/>
            <person name="Earl A."/>
            <person name="Manson A."/>
            <person name="Schwartman J."/>
            <person name="Gilmore M."/>
            <person name="Abouelleil A."/>
            <person name="Cao P."/>
            <person name="Chapman S."/>
            <person name="Cusick C."/>
            <person name="Shea T."/>
            <person name="Young S."/>
            <person name="Neafsey D."/>
            <person name="Nusbaum C."/>
            <person name="Birren B."/>
        </authorList>
    </citation>
    <scope>NUCLEOTIDE SEQUENCE</scope>
    <source>
        <strain evidence="16">9E7_DIV0242</strain>
    </source>
</reference>
<evidence type="ECO:0000256" key="6">
    <source>
        <dbReference type="ARBA" id="ARBA00022683"/>
    </source>
</evidence>
<evidence type="ECO:0000256" key="7">
    <source>
        <dbReference type="ARBA" id="ARBA00022692"/>
    </source>
</evidence>
<keyword evidence="4" id="KW-1003">Cell membrane</keyword>
<dbReference type="EMBL" id="CP147247">
    <property type="protein sequence ID" value="WYJ89041.1"/>
    <property type="molecule type" value="Genomic_DNA"/>
</dbReference>
<dbReference type="GO" id="GO:0009401">
    <property type="term" value="P:phosphoenolpyruvate-dependent sugar phosphotransferase system"/>
    <property type="evidence" value="ECO:0007669"/>
    <property type="project" value="UniProtKB-KW"/>
</dbReference>
<dbReference type="AlphaFoldDB" id="A0A242KD37"/>
<evidence type="ECO:0000256" key="2">
    <source>
        <dbReference type="ARBA" id="ARBA00011738"/>
    </source>
</evidence>
<evidence type="ECO:0000256" key="5">
    <source>
        <dbReference type="ARBA" id="ARBA00022597"/>
    </source>
</evidence>
<evidence type="ECO:0000256" key="1">
    <source>
        <dbReference type="ARBA" id="ARBA00004651"/>
    </source>
</evidence>
<feature type="transmembrane region" description="Helical" evidence="14">
    <location>
        <begin position="89"/>
        <end position="108"/>
    </location>
</feature>
<keyword evidence="17" id="KW-1185">Reference proteome</keyword>
<dbReference type="RefSeq" id="WP_086347896.1">
    <property type="nucleotide sequence ID" value="NZ_CP147247.1"/>
</dbReference>
<comment type="function">
    <text evidence="10">The phosphoenolpyruvate-dependent sugar phosphotransferase system (sugar PTS), a major carbohydrate active transport system, catalyzes the phosphorylation of incoming sugar substrates concomitantly with their translocation across the cell membrane. The enzyme II UlaABC PTS system is involved in ascorbate transport.</text>
</comment>
<dbReference type="NCBIfam" id="NF009553">
    <property type="entry name" value="PRK12997.1-5"/>
    <property type="match status" value="1"/>
</dbReference>
<feature type="transmembrane region" description="Helical" evidence="14">
    <location>
        <begin position="364"/>
        <end position="389"/>
    </location>
</feature>
<dbReference type="PANTHER" id="PTHR33843">
    <property type="entry name" value="ASCORBATE-SPECIFIC PTS SYSTEM EIIC COMPONENT"/>
    <property type="match status" value="1"/>
</dbReference>
<dbReference type="Pfam" id="PF03611">
    <property type="entry name" value="EIIC-GAT"/>
    <property type="match status" value="1"/>
</dbReference>
<dbReference type="PANTHER" id="PTHR33843:SF4">
    <property type="entry name" value="ASCORBATE-SPECIFIC PTS SYSTEM EIIC COMPONENT"/>
    <property type="match status" value="1"/>
</dbReference>
<sequence length="420" mass="44964">MDFIISFLSTPAVLLGIVALIGLVAQRKTGTEVLTGTFKTIIGFMVFSAGGSLMTGALQNFNKLFQTGFNIVGVVASPEAATAMAQDQYALVTSCTLILGFVMNLVFARITPMKNIFFTTGHSLFFACVLSLILKSHGISDIAAIIAGGLILGFCSAALPQLCQPFMRKITGSDDAAIGHFNMIGYSLSGYIGKLFSKHEDKSTEHINFPKWLSFFRDFLMGVAVIMLILFYVSALKAGRDVTQELAGTTHWLVFPMIQAFTFTAGMSILMTGVRMFLAEITAAFVSISEKFIPNSRPALDVPTVFPYAPTAVIVGFLSSYAAGLLGVAIMVIFKFPVVIIPAAHICFFSGGTAGVFGNSTGGWRGAVVGSFVIGLLLAFLPTILYPVYGSMGLEGSTFPNIDYNVVGIFLEKILSLFSF</sequence>
<dbReference type="InterPro" id="IPR051562">
    <property type="entry name" value="Ascorbate-PTS_EIIC"/>
</dbReference>
<evidence type="ECO:0000256" key="3">
    <source>
        <dbReference type="ARBA" id="ARBA00022448"/>
    </source>
</evidence>
<evidence type="ECO:0000256" key="14">
    <source>
        <dbReference type="SAM" id="Phobius"/>
    </source>
</evidence>
<evidence type="ECO:0000313" key="17">
    <source>
        <dbReference type="Proteomes" id="UP000195141"/>
    </source>
</evidence>
<organism evidence="15">
    <name type="scientific">Candidatus Enterococcus clewellii</name>
    <dbReference type="NCBI Taxonomy" id="1834193"/>
    <lineage>
        <taxon>Bacteria</taxon>
        <taxon>Bacillati</taxon>
        <taxon>Bacillota</taxon>
        <taxon>Bacilli</taxon>
        <taxon>Lactobacillales</taxon>
        <taxon>Enterococcaceae</taxon>
        <taxon>Enterococcus</taxon>
    </lineage>
</organism>
<evidence type="ECO:0000313" key="16">
    <source>
        <dbReference type="EMBL" id="WYJ89041.1"/>
    </source>
</evidence>
<evidence type="ECO:0000313" key="15">
    <source>
        <dbReference type="EMBL" id="OTP18977.1"/>
    </source>
</evidence>
<accession>A0A242KD37</accession>
<dbReference type="Proteomes" id="UP000195141">
    <property type="component" value="Chromosome"/>
</dbReference>
<feature type="transmembrane region" description="Helical" evidence="14">
    <location>
        <begin position="313"/>
        <end position="334"/>
    </location>
</feature>
<keyword evidence="7 14" id="KW-0812">Transmembrane</keyword>
<feature type="transmembrane region" description="Helical" evidence="14">
    <location>
        <begin position="339"/>
        <end position="358"/>
    </location>
</feature>
<keyword evidence="8 14" id="KW-1133">Transmembrane helix</keyword>
<dbReference type="OrthoDB" id="9796178at2"/>
<protein>
    <recommendedName>
        <fullName evidence="12">Ascorbate-specific PTS system EIIC component</fullName>
    </recommendedName>
    <alternativeName>
        <fullName evidence="13">Ascorbate-specific permease IIC component UlaA</fullName>
    </alternativeName>
</protein>
<evidence type="ECO:0000256" key="10">
    <source>
        <dbReference type="ARBA" id="ARBA00037387"/>
    </source>
</evidence>
<comment type="subunit">
    <text evidence="2">Homodimer.</text>
</comment>
<reference evidence="16" key="3">
    <citation type="submission" date="2024-03" db="EMBL/GenBank/DDBJ databases">
        <title>The Genome Sequence of Enterococcus sp. DIV0242b.</title>
        <authorList>
            <consortium name="The Broad Institute Genomics Platform"/>
            <consortium name="The Broad Institute Microbial Omics Core"/>
            <consortium name="The Broad Institute Genomic Center for Infectious Diseases"/>
            <person name="Earl A."/>
            <person name="Manson A."/>
            <person name="Gilmore M."/>
            <person name="Schwartman J."/>
            <person name="Shea T."/>
            <person name="Abouelleil A."/>
            <person name="Cao P."/>
            <person name="Chapman S."/>
            <person name="Cusick C."/>
            <person name="Young S."/>
            <person name="Neafsey D."/>
            <person name="Nusbaum C."/>
            <person name="Birren B."/>
        </authorList>
    </citation>
    <scope>NUCLEOTIDE SEQUENCE</scope>
    <source>
        <strain evidence="16">9E7_DIV0242</strain>
    </source>
</reference>
<feature type="transmembrane region" description="Helical" evidence="14">
    <location>
        <begin position="219"/>
        <end position="239"/>
    </location>
</feature>
<evidence type="ECO:0000256" key="4">
    <source>
        <dbReference type="ARBA" id="ARBA00022475"/>
    </source>
</evidence>
<dbReference type="InterPro" id="IPR004703">
    <property type="entry name" value="PTS_sugar-sp_permease"/>
</dbReference>
<keyword evidence="5" id="KW-0762">Sugar transport</keyword>
<dbReference type="GO" id="GO:0005886">
    <property type="term" value="C:plasma membrane"/>
    <property type="evidence" value="ECO:0007669"/>
    <property type="project" value="UniProtKB-SubCell"/>
</dbReference>
<proteinExistence type="inferred from homology"/>
<evidence type="ECO:0000256" key="8">
    <source>
        <dbReference type="ARBA" id="ARBA00022989"/>
    </source>
</evidence>
<dbReference type="EMBL" id="NGMM01000001">
    <property type="protein sequence ID" value="OTP18977.1"/>
    <property type="molecule type" value="Genomic_DNA"/>
</dbReference>
<keyword evidence="6" id="KW-0598">Phosphotransferase system</keyword>
<feature type="transmembrane region" description="Helical" evidence="14">
    <location>
        <begin position="251"/>
        <end position="270"/>
    </location>
</feature>
<evidence type="ECO:0000256" key="12">
    <source>
        <dbReference type="ARBA" id="ARBA00039702"/>
    </source>
</evidence>
<feature type="transmembrane region" description="Helical" evidence="14">
    <location>
        <begin position="139"/>
        <end position="159"/>
    </location>
</feature>
<comment type="similarity">
    <text evidence="11">Belongs to the UlaA family.</text>
</comment>
<evidence type="ECO:0000256" key="9">
    <source>
        <dbReference type="ARBA" id="ARBA00023136"/>
    </source>
</evidence>
<keyword evidence="9 14" id="KW-0472">Membrane</keyword>
<evidence type="ECO:0000256" key="13">
    <source>
        <dbReference type="ARBA" id="ARBA00042859"/>
    </source>
</evidence>
<gene>
    <name evidence="16" type="ORF">A5888_000760</name>
    <name evidence="15" type="ORF">A5888_000791</name>
</gene>
<evidence type="ECO:0000256" key="11">
    <source>
        <dbReference type="ARBA" id="ARBA00038218"/>
    </source>
</evidence>
<comment type="subcellular location">
    <subcellularLocation>
        <location evidence="1">Cell membrane</location>
        <topology evidence="1">Multi-pass membrane protein</topology>
    </subcellularLocation>
</comment>
<feature type="transmembrane region" description="Helical" evidence="14">
    <location>
        <begin position="37"/>
        <end position="58"/>
    </location>
</feature>
<keyword evidence="3" id="KW-0813">Transport</keyword>